<keyword evidence="10" id="KW-0547">Nucleotide-binding</keyword>
<keyword evidence="15" id="KW-0675">Receptor</keyword>
<evidence type="ECO:0000256" key="12">
    <source>
        <dbReference type="ARBA" id="ARBA00022840"/>
    </source>
</evidence>
<organism evidence="21 22">
    <name type="scientific">Artemisia annua</name>
    <name type="common">Sweet wormwood</name>
    <dbReference type="NCBI Taxonomy" id="35608"/>
    <lineage>
        <taxon>Eukaryota</taxon>
        <taxon>Viridiplantae</taxon>
        <taxon>Streptophyta</taxon>
        <taxon>Embryophyta</taxon>
        <taxon>Tracheophyta</taxon>
        <taxon>Spermatophyta</taxon>
        <taxon>Magnoliopsida</taxon>
        <taxon>eudicotyledons</taxon>
        <taxon>Gunneridae</taxon>
        <taxon>Pentapetalae</taxon>
        <taxon>asterids</taxon>
        <taxon>campanulids</taxon>
        <taxon>Asterales</taxon>
        <taxon>Asteraceae</taxon>
        <taxon>Asteroideae</taxon>
        <taxon>Anthemideae</taxon>
        <taxon>Artemisiinae</taxon>
        <taxon>Artemisia</taxon>
    </lineage>
</organism>
<evidence type="ECO:0000256" key="5">
    <source>
        <dbReference type="ARBA" id="ARBA00022614"/>
    </source>
</evidence>
<keyword evidence="16" id="KW-0325">Glycoprotein</keyword>
<dbReference type="PROSITE" id="PS00108">
    <property type="entry name" value="PROTEIN_KINASE_ST"/>
    <property type="match status" value="1"/>
</dbReference>
<keyword evidence="22" id="KW-1185">Reference proteome</keyword>
<evidence type="ECO:0000256" key="13">
    <source>
        <dbReference type="ARBA" id="ARBA00022989"/>
    </source>
</evidence>
<dbReference type="Pfam" id="PF11721">
    <property type="entry name" value="Malectin"/>
    <property type="match status" value="1"/>
</dbReference>
<evidence type="ECO:0000256" key="11">
    <source>
        <dbReference type="ARBA" id="ARBA00022777"/>
    </source>
</evidence>
<evidence type="ECO:0000256" key="16">
    <source>
        <dbReference type="ARBA" id="ARBA00023180"/>
    </source>
</evidence>
<comment type="subcellular location">
    <subcellularLocation>
        <location evidence="1">Membrane</location>
        <topology evidence="1">Single-pass type I membrane protein</topology>
    </subcellularLocation>
</comment>
<dbReference type="CDD" id="cd14066">
    <property type="entry name" value="STKc_IRAK"/>
    <property type="match status" value="1"/>
</dbReference>
<dbReference type="InterPro" id="IPR001245">
    <property type="entry name" value="Ser-Thr/Tyr_kinase_cat_dom"/>
</dbReference>
<protein>
    <recommendedName>
        <fullName evidence="2">non-specific serine/threonine protein kinase</fullName>
        <ecNumber evidence="2">2.7.11.1</ecNumber>
    </recommendedName>
</protein>
<dbReference type="FunFam" id="3.80.10.10:FF:000452">
    <property type="entry name" value="Probable LRR receptor-like serine/threonine-protein kinase RFK1"/>
    <property type="match status" value="2"/>
</dbReference>
<dbReference type="Gene3D" id="1.10.510.10">
    <property type="entry name" value="Transferase(Phosphotransferase) domain 1"/>
    <property type="match status" value="1"/>
</dbReference>
<proteinExistence type="predicted"/>
<keyword evidence="13 19" id="KW-1133">Transmembrane helix</keyword>
<sequence>MTIRRVKWVGLAAVKSLTPPTETQPLETQGQTPKRKFPVVRAVLAHLEEQVEEHQASSEVILVMATAKILYFVCHVCGSLFFASFVLTSSLCYKQDWKADLKQCLQVVALICLHMIGTYAEAENGSFLESLDEIKSFIRTYAEAKNAHVLHLCEYDPDVFRNFLMRIDNREKGVLRWCFRGWVHGTFATSGSDGAFNFWDKDSKQRLKIVCHIGRESYDAIGIGSEDDFPHGVSAANILLDLWRHYTDRNSRGYARVTEDMNEEKALWQGVLTKAIKEKDKVEAVGNILVAMNATSWRFNGDTCTLNTIAEVPRLSQEANASVGCDCNIGNDTNCHVVRITFKFYSLDGILSPELTKLPYLRSVDLAYNYLGGTIPPEWGSTRLQDLSLLGNRISGEIPPELGNITTLTKLDLEANQLTGAVPADLGRLNNLASLILSSNQFTGRLPTSLVEAVGNILVAMNATSWRFNGDTCTLDTFAEVPRLSQEANASVGCDCNIGNDTNCHVVRITFKFYSLDGILSPELTKLPYLRSVDLAYNYLGGTIPPEWGSTRLQDLSLLGNRISGEIPPELGNITTLTKLDLEANQLTGAVPADLGRLNNLASLILSSNQFTGRLPTSLGRLRNLTNFRINENNFSGSIPDFIQNWRLLTRLEIVASGLTGPIPSNISLLENLLDLRISDISGPAQKFPQLENAAGLIRLILRNCNISGELPDYIWRVRELELLDASFNRLSGDIPDDVLGRSLRLVFLTGNMLSGNIPDSLLVNGASIDLSYNNFTRQGPNQASCRQNTNTYVNLFRSSSTENPIQDVLPCTENVKCPRYACSLHVNCGGDDIRVKDSKGQSVLYVGDANVDGGAARLYETNQNWGFSSTGDFMDDNIYQNTRYIESLQGNTSLPPLYTTARLSPLTLTYFSYCLENGEYAVNLHFAELQFANDTTYRSLGRRVFDIYIQGKRVRKDFNIKDEAGGFGIPVVVPFNATVTDNILEIRFYWAGKGTTRFPRRGVYGPLVSAIDVDPYFKTCSVEGKKTNKGVYIGVGIGVPFLIILILGTLTDGTVVAVKQLSSHSKQGNREFLNEIGVISCLQHPNLVKLHGCCIEGDQLLLVYEYLENNSLANALFDADKTRLMLDWPKRFKISIGIARGLAFLHEESRIKIVHRDIKATNVLLDKDLNPKISDFGLAKLNEDDKTHVSTRVAGTIGYMAPEYALWGYLSDKADVYSYGVVLLEIVSGKNNNTYVPTNDCICLLDWACRLETSKQYEELFDEKLESKINKQEAETVVKVALLCTNGSPSMRPTMSEP</sequence>
<evidence type="ECO:0000256" key="15">
    <source>
        <dbReference type="ARBA" id="ARBA00023170"/>
    </source>
</evidence>
<dbReference type="PROSITE" id="PS50011">
    <property type="entry name" value="PROTEIN_KINASE_DOM"/>
    <property type="match status" value="1"/>
</dbReference>
<evidence type="ECO:0000256" key="4">
    <source>
        <dbReference type="ARBA" id="ARBA00022553"/>
    </source>
</evidence>
<keyword evidence="4" id="KW-0597">Phosphoprotein</keyword>
<feature type="domain" description="Protein kinase" evidence="20">
    <location>
        <begin position="1018"/>
        <end position="1299"/>
    </location>
</feature>
<dbReference type="InterPro" id="IPR021720">
    <property type="entry name" value="Malectin_dom"/>
</dbReference>
<evidence type="ECO:0000256" key="3">
    <source>
        <dbReference type="ARBA" id="ARBA00022527"/>
    </source>
</evidence>
<keyword evidence="8" id="KW-0732">Signal</keyword>
<dbReference type="InterPro" id="IPR051824">
    <property type="entry name" value="LRR_Rcpt-Like_S/T_Kinase"/>
</dbReference>
<dbReference type="GO" id="GO:0004674">
    <property type="term" value="F:protein serine/threonine kinase activity"/>
    <property type="evidence" value="ECO:0007669"/>
    <property type="project" value="UniProtKB-KW"/>
</dbReference>
<comment type="catalytic activity">
    <reaction evidence="18">
        <text>L-seryl-[protein] + ATP = O-phospho-L-seryl-[protein] + ADP + H(+)</text>
        <dbReference type="Rhea" id="RHEA:17989"/>
        <dbReference type="Rhea" id="RHEA-COMP:9863"/>
        <dbReference type="Rhea" id="RHEA-COMP:11604"/>
        <dbReference type="ChEBI" id="CHEBI:15378"/>
        <dbReference type="ChEBI" id="CHEBI:29999"/>
        <dbReference type="ChEBI" id="CHEBI:30616"/>
        <dbReference type="ChEBI" id="CHEBI:83421"/>
        <dbReference type="ChEBI" id="CHEBI:456216"/>
        <dbReference type="EC" id="2.7.11.1"/>
    </reaction>
</comment>
<keyword evidence="3" id="KW-0723">Serine/threonine-protein kinase</keyword>
<evidence type="ECO:0000256" key="1">
    <source>
        <dbReference type="ARBA" id="ARBA00004479"/>
    </source>
</evidence>
<dbReference type="Gene3D" id="2.60.120.430">
    <property type="entry name" value="Galactose-binding lectin"/>
    <property type="match status" value="1"/>
</dbReference>
<evidence type="ECO:0000256" key="10">
    <source>
        <dbReference type="ARBA" id="ARBA00022741"/>
    </source>
</evidence>
<evidence type="ECO:0000256" key="18">
    <source>
        <dbReference type="ARBA" id="ARBA00048679"/>
    </source>
</evidence>
<dbReference type="InterPro" id="IPR032675">
    <property type="entry name" value="LRR_dom_sf"/>
</dbReference>
<evidence type="ECO:0000256" key="6">
    <source>
        <dbReference type="ARBA" id="ARBA00022679"/>
    </source>
</evidence>
<dbReference type="PANTHER" id="PTHR48006">
    <property type="entry name" value="LEUCINE-RICH REPEAT-CONTAINING PROTEIN DDB_G0281931-RELATED"/>
    <property type="match status" value="1"/>
</dbReference>
<evidence type="ECO:0000256" key="8">
    <source>
        <dbReference type="ARBA" id="ARBA00022729"/>
    </source>
</evidence>
<dbReference type="Pfam" id="PF00560">
    <property type="entry name" value="LRR_1"/>
    <property type="match status" value="3"/>
</dbReference>
<dbReference type="InterPro" id="IPR001611">
    <property type="entry name" value="Leu-rich_rpt"/>
</dbReference>
<evidence type="ECO:0000259" key="20">
    <source>
        <dbReference type="PROSITE" id="PS50011"/>
    </source>
</evidence>
<dbReference type="OrthoDB" id="1867350at2759"/>
<evidence type="ECO:0000256" key="17">
    <source>
        <dbReference type="ARBA" id="ARBA00047899"/>
    </source>
</evidence>
<evidence type="ECO:0000256" key="7">
    <source>
        <dbReference type="ARBA" id="ARBA00022692"/>
    </source>
</evidence>
<dbReference type="PANTHER" id="PTHR48006:SF72">
    <property type="entry name" value="LRR RECEPTOR-LIKE SERINE_THREONINE-PROTEIN KINASE RFK1-RELATED"/>
    <property type="match status" value="1"/>
</dbReference>
<dbReference type="FunFam" id="3.80.10.10:FF:000433">
    <property type="entry name" value="Putative LRR receptor-like serine/threonine-protein kinase isoform A"/>
    <property type="match status" value="1"/>
</dbReference>
<comment type="catalytic activity">
    <reaction evidence="17">
        <text>L-threonyl-[protein] + ATP = O-phospho-L-threonyl-[protein] + ADP + H(+)</text>
        <dbReference type="Rhea" id="RHEA:46608"/>
        <dbReference type="Rhea" id="RHEA-COMP:11060"/>
        <dbReference type="Rhea" id="RHEA-COMP:11605"/>
        <dbReference type="ChEBI" id="CHEBI:15378"/>
        <dbReference type="ChEBI" id="CHEBI:30013"/>
        <dbReference type="ChEBI" id="CHEBI:30616"/>
        <dbReference type="ChEBI" id="CHEBI:61977"/>
        <dbReference type="ChEBI" id="CHEBI:456216"/>
        <dbReference type="EC" id="2.7.11.1"/>
    </reaction>
</comment>
<gene>
    <name evidence="21" type="ORF">CTI12_AA020880</name>
</gene>
<evidence type="ECO:0000256" key="19">
    <source>
        <dbReference type="SAM" id="Phobius"/>
    </source>
</evidence>
<dbReference type="FunFam" id="2.60.120.430:FF:000004">
    <property type="entry name" value="Putative leucine-rich repeat receptor-like serine/threonine-protein kinase"/>
    <property type="match status" value="1"/>
</dbReference>
<keyword evidence="6" id="KW-0808">Transferase</keyword>
<keyword evidence="9" id="KW-0677">Repeat</keyword>
<dbReference type="InterPro" id="IPR011009">
    <property type="entry name" value="Kinase-like_dom_sf"/>
</dbReference>
<dbReference type="SMART" id="SM00220">
    <property type="entry name" value="S_TKc"/>
    <property type="match status" value="1"/>
</dbReference>
<dbReference type="Gene3D" id="3.30.200.20">
    <property type="entry name" value="Phosphorylase Kinase, domain 1"/>
    <property type="match status" value="1"/>
</dbReference>
<dbReference type="FunFam" id="1.10.510.10:FF:000044">
    <property type="entry name" value="Putative LRR receptor-like serine/threonine-protein kinase"/>
    <property type="match status" value="1"/>
</dbReference>
<reference evidence="21 22" key="1">
    <citation type="journal article" date="2018" name="Mol. Plant">
        <title>The genome of Artemisia annua provides insight into the evolution of Asteraceae family and artemisinin biosynthesis.</title>
        <authorList>
            <person name="Shen Q."/>
            <person name="Zhang L."/>
            <person name="Liao Z."/>
            <person name="Wang S."/>
            <person name="Yan T."/>
            <person name="Shi P."/>
            <person name="Liu M."/>
            <person name="Fu X."/>
            <person name="Pan Q."/>
            <person name="Wang Y."/>
            <person name="Lv Z."/>
            <person name="Lu X."/>
            <person name="Zhang F."/>
            <person name="Jiang W."/>
            <person name="Ma Y."/>
            <person name="Chen M."/>
            <person name="Hao X."/>
            <person name="Li L."/>
            <person name="Tang Y."/>
            <person name="Lv G."/>
            <person name="Zhou Y."/>
            <person name="Sun X."/>
            <person name="Brodelius P.E."/>
            <person name="Rose J.K.C."/>
            <person name="Tang K."/>
        </authorList>
    </citation>
    <scope>NUCLEOTIDE SEQUENCE [LARGE SCALE GENOMIC DNA]</scope>
    <source>
        <strain evidence="22">cv. Huhao1</strain>
        <tissue evidence="21">Leaf</tissue>
    </source>
</reference>
<evidence type="ECO:0000256" key="2">
    <source>
        <dbReference type="ARBA" id="ARBA00012513"/>
    </source>
</evidence>
<accession>A0A2U1QJQ3</accession>
<dbReference type="Gene3D" id="3.80.10.10">
    <property type="entry name" value="Ribonuclease Inhibitor"/>
    <property type="match status" value="4"/>
</dbReference>
<dbReference type="GO" id="GO:0016020">
    <property type="term" value="C:membrane"/>
    <property type="evidence" value="ECO:0007669"/>
    <property type="project" value="UniProtKB-SubCell"/>
</dbReference>
<dbReference type="STRING" id="35608.A0A2U1QJQ3"/>
<evidence type="ECO:0000313" key="21">
    <source>
        <dbReference type="EMBL" id="PWA98250.1"/>
    </source>
</evidence>
<name>A0A2U1QJQ3_ARTAN</name>
<dbReference type="InterPro" id="IPR000719">
    <property type="entry name" value="Prot_kinase_dom"/>
</dbReference>
<feature type="transmembrane region" description="Helical" evidence="19">
    <location>
        <begin position="69"/>
        <end position="92"/>
    </location>
</feature>
<dbReference type="EC" id="2.7.11.1" evidence="2"/>
<dbReference type="EMBL" id="PKPP01000075">
    <property type="protein sequence ID" value="PWA98250.1"/>
    <property type="molecule type" value="Genomic_DNA"/>
</dbReference>
<comment type="caution">
    <text evidence="21">The sequence shown here is derived from an EMBL/GenBank/DDBJ whole genome shotgun (WGS) entry which is preliminary data.</text>
</comment>
<keyword evidence="5" id="KW-0433">Leucine-rich repeat</keyword>
<keyword evidence="11 21" id="KW-0418">Kinase</keyword>
<keyword evidence="12" id="KW-0067">ATP-binding</keyword>
<dbReference type="GO" id="GO:0005524">
    <property type="term" value="F:ATP binding"/>
    <property type="evidence" value="ECO:0007669"/>
    <property type="project" value="UniProtKB-KW"/>
</dbReference>
<keyword evidence="14 19" id="KW-0472">Membrane</keyword>
<dbReference type="Pfam" id="PF07714">
    <property type="entry name" value="PK_Tyr_Ser-Thr"/>
    <property type="match status" value="1"/>
</dbReference>
<evidence type="ECO:0000256" key="9">
    <source>
        <dbReference type="ARBA" id="ARBA00022737"/>
    </source>
</evidence>
<keyword evidence="7 19" id="KW-0812">Transmembrane</keyword>
<dbReference type="Proteomes" id="UP000245207">
    <property type="component" value="Unassembled WGS sequence"/>
</dbReference>
<dbReference type="SUPFAM" id="SSF56112">
    <property type="entry name" value="Protein kinase-like (PK-like)"/>
    <property type="match status" value="1"/>
</dbReference>
<evidence type="ECO:0000313" key="22">
    <source>
        <dbReference type="Proteomes" id="UP000245207"/>
    </source>
</evidence>
<dbReference type="InterPro" id="IPR008271">
    <property type="entry name" value="Ser/Thr_kinase_AS"/>
</dbReference>
<evidence type="ECO:0000256" key="14">
    <source>
        <dbReference type="ARBA" id="ARBA00023136"/>
    </source>
</evidence>
<dbReference type="SUPFAM" id="SSF52058">
    <property type="entry name" value="L domain-like"/>
    <property type="match status" value="2"/>
</dbReference>